<dbReference type="Pfam" id="PF14378">
    <property type="entry name" value="PAP2_3"/>
    <property type="match status" value="1"/>
</dbReference>
<evidence type="ECO:0000313" key="3">
    <source>
        <dbReference type="EMBL" id="MDX6805736.1"/>
    </source>
</evidence>
<keyword evidence="1" id="KW-0812">Transmembrane</keyword>
<keyword evidence="1" id="KW-0472">Membrane</keyword>
<organism evidence="3 4">
    <name type="scientific">Terrihabitans rhizophilus</name>
    <dbReference type="NCBI Taxonomy" id="3092662"/>
    <lineage>
        <taxon>Bacteria</taxon>
        <taxon>Pseudomonadati</taxon>
        <taxon>Pseudomonadota</taxon>
        <taxon>Alphaproteobacteria</taxon>
        <taxon>Hyphomicrobiales</taxon>
        <taxon>Terrihabitans</taxon>
    </lineage>
</organism>
<feature type="transmembrane region" description="Helical" evidence="1">
    <location>
        <begin position="264"/>
        <end position="282"/>
    </location>
</feature>
<keyword evidence="1" id="KW-1133">Transmembrane helix</keyword>
<protein>
    <submittedName>
        <fullName evidence="3">Phosphatase PAP2 family protein</fullName>
    </submittedName>
</protein>
<feature type="transmembrane region" description="Helical" evidence="1">
    <location>
        <begin position="24"/>
        <end position="46"/>
    </location>
</feature>
<gene>
    <name evidence="3" type="ORF">SCD90_06645</name>
</gene>
<feature type="transmembrane region" description="Helical" evidence="1">
    <location>
        <begin position="168"/>
        <end position="189"/>
    </location>
</feature>
<comment type="caution">
    <text evidence="3">The sequence shown here is derived from an EMBL/GenBank/DDBJ whole genome shotgun (WGS) entry which is preliminary data.</text>
</comment>
<feature type="domain" description="Inositolphosphotransferase Aur1/Ipt1" evidence="2">
    <location>
        <begin position="112"/>
        <end position="300"/>
    </location>
</feature>
<dbReference type="Proteomes" id="UP001274321">
    <property type="component" value="Unassembled WGS sequence"/>
</dbReference>
<accession>A0ABU4RMD0</accession>
<feature type="transmembrane region" description="Helical" evidence="1">
    <location>
        <begin position="53"/>
        <end position="71"/>
    </location>
</feature>
<evidence type="ECO:0000259" key="2">
    <source>
        <dbReference type="Pfam" id="PF14378"/>
    </source>
</evidence>
<proteinExistence type="predicted"/>
<keyword evidence="4" id="KW-1185">Reference proteome</keyword>
<dbReference type="EMBL" id="JAXAFJ010000003">
    <property type="protein sequence ID" value="MDX6805736.1"/>
    <property type="molecule type" value="Genomic_DNA"/>
</dbReference>
<name>A0ABU4RMD0_9HYPH</name>
<reference evidence="3 4" key="1">
    <citation type="submission" date="2023-11" db="EMBL/GenBank/DDBJ databases">
        <authorList>
            <person name="Bao R."/>
        </authorList>
    </citation>
    <scope>NUCLEOTIDE SEQUENCE [LARGE SCALE GENOMIC DNA]</scope>
    <source>
        <strain evidence="3 4">PJ23</strain>
    </source>
</reference>
<dbReference type="RefSeq" id="WP_319843865.1">
    <property type="nucleotide sequence ID" value="NZ_JAXAFJ010000003.1"/>
</dbReference>
<feature type="transmembrane region" description="Helical" evidence="1">
    <location>
        <begin position="288"/>
        <end position="309"/>
    </location>
</feature>
<feature type="transmembrane region" description="Helical" evidence="1">
    <location>
        <begin position="77"/>
        <end position="100"/>
    </location>
</feature>
<feature type="transmembrane region" description="Helical" evidence="1">
    <location>
        <begin position="235"/>
        <end position="257"/>
    </location>
</feature>
<evidence type="ECO:0000313" key="4">
    <source>
        <dbReference type="Proteomes" id="UP001274321"/>
    </source>
</evidence>
<dbReference type="InterPro" id="IPR026841">
    <property type="entry name" value="Aur1/Ipt1"/>
</dbReference>
<evidence type="ECO:0000256" key="1">
    <source>
        <dbReference type="SAM" id="Phobius"/>
    </source>
</evidence>
<sequence length="327" mass="34334">MSGAATVQGTTFRTEQTRHPATPIFLAAGAILVVDLVWLAASGIALEVQGFGVAALVIAALAAAGAFWTRVKPEPVLAGMALSTAGLGAFTIAIAVLHYLAAALGRPLFDDQLSAWESGLGFDWPAYIAWIEQHETLAHLLAQAYHTSGPQVGLVVVALSAAREFDRLWAYVRMFCITLAVAIGVSALFPAEGPYAHYGVAAGLDRLETVGAVWHLQPLEALRNGTLQTLALTDIRGLVTFPSFHVCLALLTVWALWRIPALNLVALLVNAAIVVATLSAGGHYLPDLLAGGAVAAFAIAGLRVHAVSLDSSPKSRRIRSDVIRAPS</sequence>